<proteinExistence type="predicted"/>
<feature type="domain" description="Protein kinase" evidence="21">
    <location>
        <begin position="675"/>
        <end position="956"/>
    </location>
</feature>
<organism evidence="22 23">
    <name type="scientific">Malus baccata</name>
    <name type="common">Siberian crab apple</name>
    <name type="synonym">Pyrus baccata</name>
    <dbReference type="NCBI Taxonomy" id="106549"/>
    <lineage>
        <taxon>Eukaryota</taxon>
        <taxon>Viridiplantae</taxon>
        <taxon>Streptophyta</taxon>
        <taxon>Embryophyta</taxon>
        <taxon>Tracheophyta</taxon>
        <taxon>Spermatophyta</taxon>
        <taxon>Magnoliopsida</taxon>
        <taxon>eudicotyledons</taxon>
        <taxon>Gunneridae</taxon>
        <taxon>Pentapetalae</taxon>
        <taxon>rosids</taxon>
        <taxon>fabids</taxon>
        <taxon>Rosales</taxon>
        <taxon>Rosaceae</taxon>
        <taxon>Amygdaloideae</taxon>
        <taxon>Maleae</taxon>
        <taxon>Malus</taxon>
    </lineage>
</organism>
<evidence type="ECO:0000256" key="8">
    <source>
        <dbReference type="ARBA" id="ARBA00022729"/>
    </source>
</evidence>
<dbReference type="SUPFAM" id="SSF56112">
    <property type="entry name" value="Protein kinase-like (PK-like)"/>
    <property type="match status" value="1"/>
</dbReference>
<evidence type="ECO:0000256" key="13">
    <source>
        <dbReference type="ARBA" id="ARBA00022989"/>
    </source>
</evidence>
<dbReference type="InterPro" id="IPR000719">
    <property type="entry name" value="Prot_kinase_dom"/>
</dbReference>
<evidence type="ECO:0000256" key="19">
    <source>
        <dbReference type="PROSITE-ProRule" id="PRU10141"/>
    </source>
</evidence>
<dbReference type="InterPro" id="IPR001245">
    <property type="entry name" value="Ser-Thr/Tyr_kinase_cat_dom"/>
</dbReference>
<dbReference type="FunFam" id="2.60.120.430:FF:000004">
    <property type="entry name" value="Putative leucine-rich repeat receptor-like serine/threonine-protein kinase"/>
    <property type="match status" value="1"/>
</dbReference>
<dbReference type="PROSITE" id="PS50011">
    <property type="entry name" value="PROTEIN_KINASE_DOM"/>
    <property type="match status" value="1"/>
</dbReference>
<comment type="subcellular location">
    <subcellularLocation>
        <location evidence="1">Membrane</location>
        <topology evidence="1">Single-pass type I membrane protein</topology>
    </subcellularLocation>
</comment>
<evidence type="ECO:0000256" key="12">
    <source>
        <dbReference type="ARBA" id="ARBA00022840"/>
    </source>
</evidence>
<evidence type="ECO:0000256" key="20">
    <source>
        <dbReference type="SAM" id="Phobius"/>
    </source>
</evidence>
<keyword evidence="7 20" id="KW-0812">Transmembrane</keyword>
<dbReference type="SUPFAM" id="SSF52058">
    <property type="entry name" value="L domain-like"/>
    <property type="match status" value="1"/>
</dbReference>
<dbReference type="Gene3D" id="3.30.200.20">
    <property type="entry name" value="Phosphorylase Kinase, domain 1"/>
    <property type="match status" value="1"/>
</dbReference>
<dbReference type="GO" id="GO:0016020">
    <property type="term" value="C:membrane"/>
    <property type="evidence" value="ECO:0007669"/>
    <property type="project" value="UniProtKB-SubCell"/>
</dbReference>
<evidence type="ECO:0000256" key="14">
    <source>
        <dbReference type="ARBA" id="ARBA00023136"/>
    </source>
</evidence>
<dbReference type="Gene3D" id="1.10.510.10">
    <property type="entry name" value="Transferase(Phosphotransferase) domain 1"/>
    <property type="match status" value="1"/>
</dbReference>
<evidence type="ECO:0000259" key="21">
    <source>
        <dbReference type="PROSITE" id="PS50011"/>
    </source>
</evidence>
<accession>A0A540MPQ7</accession>
<evidence type="ECO:0000256" key="3">
    <source>
        <dbReference type="ARBA" id="ARBA00022527"/>
    </source>
</evidence>
<dbReference type="InterPro" id="IPR011009">
    <property type="entry name" value="Kinase-like_dom_sf"/>
</dbReference>
<evidence type="ECO:0000256" key="2">
    <source>
        <dbReference type="ARBA" id="ARBA00012513"/>
    </source>
</evidence>
<keyword evidence="6" id="KW-0808">Transferase</keyword>
<dbReference type="FunFam" id="1.10.510.10:FF:000044">
    <property type="entry name" value="Putative LRR receptor-like serine/threonine-protein kinase"/>
    <property type="match status" value="1"/>
</dbReference>
<comment type="caution">
    <text evidence="22">The sequence shown here is derived from an EMBL/GenBank/DDBJ whole genome shotgun (WGS) entry which is preliminary data.</text>
</comment>
<keyword evidence="14 20" id="KW-0472">Membrane</keyword>
<evidence type="ECO:0000256" key="4">
    <source>
        <dbReference type="ARBA" id="ARBA00022553"/>
    </source>
</evidence>
<dbReference type="CDD" id="cd14066">
    <property type="entry name" value="STKc_IRAK"/>
    <property type="match status" value="1"/>
</dbReference>
<keyword evidence="23" id="KW-1185">Reference proteome</keyword>
<dbReference type="PROSITE" id="PS00107">
    <property type="entry name" value="PROTEIN_KINASE_ATP"/>
    <property type="match status" value="1"/>
</dbReference>
<evidence type="ECO:0000256" key="9">
    <source>
        <dbReference type="ARBA" id="ARBA00022737"/>
    </source>
</evidence>
<comment type="catalytic activity">
    <reaction evidence="18">
        <text>L-seryl-[protein] + ATP = O-phospho-L-seryl-[protein] + ADP + H(+)</text>
        <dbReference type="Rhea" id="RHEA:17989"/>
        <dbReference type="Rhea" id="RHEA-COMP:9863"/>
        <dbReference type="Rhea" id="RHEA-COMP:11604"/>
        <dbReference type="ChEBI" id="CHEBI:15378"/>
        <dbReference type="ChEBI" id="CHEBI:29999"/>
        <dbReference type="ChEBI" id="CHEBI:30616"/>
        <dbReference type="ChEBI" id="CHEBI:83421"/>
        <dbReference type="ChEBI" id="CHEBI:456216"/>
        <dbReference type="EC" id="2.7.11.1"/>
    </reaction>
</comment>
<evidence type="ECO:0000256" key="7">
    <source>
        <dbReference type="ARBA" id="ARBA00022692"/>
    </source>
</evidence>
<dbReference type="Proteomes" id="UP000315295">
    <property type="component" value="Unassembled WGS sequence"/>
</dbReference>
<keyword evidence="10 19" id="KW-0547">Nucleotide-binding</keyword>
<dbReference type="InterPro" id="IPR021720">
    <property type="entry name" value="Malectin_dom"/>
</dbReference>
<dbReference type="InterPro" id="IPR008271">
    <property type="entry name" value="Ser/Thr_kinase_AS"/>
</dbReference>
<keyword evidence="11" id="KW-0418">Kinase</keyword>
<dbReference type="InterPro" id="IPR001611">
    <property type="entry name" value="Leu-rich_rpt"/>
</dbReference>
<dbReference type="FunFam" id="3.80.10.10:FF:000452">
    <property type="entry name" value="Probable LRR receptor-like serine/threonine-protein kinase RFK1"/>
    <property type="match status" value="1"/>
</dbReference>
<evidence type="ECO:0000313" key="23">
    <source>
        <dbReference type="Proteomes" id="UP000315295"/>
    </source>
</evidence>
<keyword evidence="8" id="KW-0732">Signal</keyword>
<evidence type="ECO:0000256" key="17">
    <source>
        <dbReference type="ARBA" id="ARBA00047899"/>
    </source>
</evidence>
<evidence type="ECO:0000256" key="18">
    <source>
        <dbReference type="ARBA" id="ARBA00048679"/>
    </source>
</evidence>
<keyword evidence="9" id="KW-0677">Repeat</keyword>
<dbReference type="STRING" id="106549.A0A540MPQ7"/>
<reference evidence="22 23" key="1">
    <citation type="journal article" date="2019" name="G3 (Bethesda)">
        <title>Sequencing of a Wild Apple (Malus baccata) Genome Unravels the Differences Between Cultivated and Wild Apple Species Regarding Disease Resistance and Cold Tolerance.</title>
        <authorList>
            <person name="Chen X."/>
        </authorList>
    </citation>
    <scope>NUCLEOTIDE SEQUENCE [LARGE SCALE GENOMIC DNA]</scope>
    <source>
        <strain evidence="23">cv. Shandingzi</strain>
        <tissue evidence="22">Leaves</tissue>
    </source>
</reference>
<dbReference type="EC" id="2.7.11.1" evidence="2"/>
<dbReference type="InterPro" id="IPR051824">
    <property type="entry name" value="LRR_Rcpt-Like_S/T_Kinase"/>
</dbReference>
<sequence>MLKAKKKMGGFDIGIILVICFCCILTLKVEAQSQSVRLAPTEVETLKEIATQIGKQDWNFSVDPCSNDTNWATPKSVNLPLYNNTVICNCSYPDGYCHVVSIFLKGQDLAGVVPPSVAKLPYLKNVDFTRNYLSGTIPSEWASTKLEYVSITVNNLTGPIPGYLGNITTLIYMSLENNQFSGTVPPELGKLVNLNNLILNANNLTGELPVALTNLTKLTELRISMNNFTGRIPNFIQSWKQLKKLEIQASGLQGPIPSSISGLSNLAELRISDIDGGGSEFPPLSSMTNMNSLMLRSCNLSGSIPDYISAMTTLKILDLSFNRLEGNIPDNIGTLTNLQYLYLTSNLLHGSIPDWIKSRDSHYQIDVSYNNFSVNSEPASCRETLNLFKSFTAQDNSLFGECLNSYPCPKDRYSLHINCGGKATTVGGVDFEADTDLGGPAKFVPVRPMWGISTTGHFWDANPTSNDYIANNISILGMDNSELYTNARLSPLSLTYYARCLGNGNYTVRLHFSEIIIRDNRSFYSLGRRIFDVYIQEKLVWKDFDIEEKAQGVDRVVIKELKAVQVKDKTLLIRFKWSGKGTTASPKRGTYGPLISAISMDSEFKPPQESKNKVGIIVGASVGGSVLGLIFLILGILWWNDCFDSRTSREKALRGLDLQTGFFTFRQIKAATNNFDPKNKIGEGGFGSVYKGTLLDGTIIAVKQLSSKSKQGNREFVNEIGMISGLHHPNLVRLYGCCIESNQLLLVYEYMENNSLAHTLFGPEDGPLNMDWPTRQKICIGIARGLSFLHEESTLKIVHRDIKATNILLDRDLNPKISDFGLAKLDEEENTHISTRVAGTIGYMAPEYALWGYLTDKADVYSFGVVALEIVAGKNNMKYRPNQNFVCLVDWALVLQQKGNLMDLVDPRLGSQFSKEEAIRMVKVALLCTNSAPALRPTMSAVVRMLEGETAVHELIMDPSIYGDEMRLTAVRNQFDQIAQESSSGTQSRLRSSDSTWIGSSATAMSSDLYKVSSGSY</sequence>
<dbReference type="AlphaFoldDB" id="A0A540MPQ7"/>
<feature type="transmembrane region" description="Helical" evidence="20">
    <location>
        <begin position="614"/>
        <end position="639"/>
    </location>
</feature>
<keyword evidence="13 20" id="KW-1133">Transmembrane helix</keyword>
<dbReference type="Gene3D" id="3.80.10.10">
    <property type="entry name" value="Ribonuclease Inhibitor"/>
    <property type="match status" value="3"/>
</dbReference>
<keyword evidence="3" id="KW-0723">Serine/threonine-protein kinase</keyword>
<dbReference type="PROSITE" id="PS00108">
    <property type="entry name" value="PROTEIN_KINASE_ST"/>
    <property type="match status" value="1"/>
</dbReference>
<dbReference type="Gene3D" id="2.60.120.430">
    <property type="entry name" value="Galactose-binding lectin"/>
    <property type="match status" value="1"/>
</dbReference>
<dbReference type="Pfam" id="PF00560">
    <property type="entry name" value="LRR_1"/>
    <property type="match status" value="4"/>
</dbReference>
<dbReference type="Pfam" id="PF07714">
    <property type="entry name" value="PK_Tyr_Ser-Thr"/>
    <property type="match status" value="1"/>
</dbReference>
<evidence type="ECO:0000256" key="11">
    <source>
        <dbReference type="ARBA" id="ARBA00022777"/>
    </source>
</evidence>
<keyword evidence="15" id="KW-0675">Receptor</keyword>
<dbReference type="GO" id="GO:0005524">
    <property type="term" value="F:ATP binding"/>
    <property type="evidence" value="ECO:0007669"/>
    <property type="project" value="UniProtKB-UniRule"/>
</dbReference>
<keyword evidence="16" id="KW-0325">Glycoprotein</keyword>
<name>A0A540MPQ7_MALBA</name>
<evidence type="ECO:0000256" key="1">
    <source>
        <dbReference type="ARBA" id="ARBA00004479"/>
    </source>
</evidence>
<dbReference type="FunFam" id="3.30.200.20:FF:000217">
    <property type="entry name" value="probable LRR receptor-like serine/threonine-protein kinase At1g53430"/>
    <property type="match status" value="1"/>
</dbReference>
<dbReference type="InterPro" id="IPR017441">
    <property type="entry name" value="Protein_kinase_ATP_BS"/>
</dbReference>
<evidence type="ECO:0000256" key="6">
    <source>
        <dbReference type="ARBA" id="ARBA00022679"/>
    </source>
</evidence>
<protein>
    <recommendedName>
        <fullName evidence="2">non-specific serine/threonine protein kinase</fullName>
        <ecNumber evidence="2">2.7.11.1</ecNumber>
    </recommendedName>
</protein>
<keyword evidence="12 19" id="KW-0067">ATP-binding</keyword>
<comment type="catalytic activity">
    <reaction evidence="17">
        <text>L-threonyl-[protein] + ATP = O-phospho-L-threonyl-[protein] + ADP + H(+)</text>
        <dbReference type="Rhea" id="RHEA:46608"/>
        <dbReference type="Rhea" id="RHEA-COMP:11060"/>
        <dbReference type="Rhea" id="RHEA-COMP:11605"/>
        <dbReference type="ChEBI" id="CHEBI:15378"/>
        <dbReference type="ChEBI" id="CHEBI:30013"/>
        <dbReference type="ChEBI" id="CHEBI:30616"/>
        <dbReference type="ChEBI" id="CHEBI:61977"/>
        <dbReference type="ChEBI" id="CHEBI:456216"/>
        <dbReference type="EC" id="2.7.11.1"/>
    </reaction>
</comment>
<evidence type="ECO:0000256" key="16">
    <source>
        <dbReference type="ARBA" id="ARBA00023180"/>
    </source>
</evidence>
<dbReference type="PANTHER" id="PTHR48006:SF66">
    <property type="entry name" value="PROTEIN KINASE DOMAIN-CONTAINING PROTEIN"/>
    <property type="match status" value="1"/>
</dbReference>
<keyword evidence="5" id="KW-0433">Leucine-rich repeat</keyword>
<gene>
    <name evidence="22" type="ORF">C1H46_013691</name>
</gene>
<dbReference type="EMBL" id="VIEB01000207">
    <property type="protein sequence ID" value="TQE00752.1"/>
    <property type="molecule type" value="Genomic_DNA"/>
</dbReference>
<dbReference type="InterPro" id="IPR032675">
    <property type="entry name" value="LRR_dom_sf"/>
</dbReference>
<dbReference type="GO" id="GO:0004674">
    <property type="term" value="F:protein serine/threonine kinase activity"/>
    <property type="evidence" value="ECO:0007669"/>
    <property type="project" value="UniProtKB-KW"/>
</dbReference>
<dbReference type="PANTHER" id="PTHR48006">
    <property type="entry name" value="LEUCINE-RICH REPEAT-CONTAINING PROTEIN DDB_G0281931-RELATED"/>
    <property type="match status" value="1"/>
</dbReference>
<evidence type="ECO:0000256" key="10">
    <source>
        <dbReference type="ARBA" id="ARBA00022741"/>
    </source>
</evidence>
<evidence type="ECO:0000256" key="5">
    <source>
        <dbReference type="ARBA" id="ARBA00022614"/>
    </source>
</evidence>
<dbReference type="SMART" id="SM00220">
    <property type="entry name" value="S_TKc"/>
    <property type="match status" value="1"/>
</dbReference>
<evidence type="ECO:0000313" key="22">
    <source>
        <dbReference type="EMBL" id="TQE00752.1"/>
    </source>
</evidence>
<feature type="binding site" evidence="19">
    <location>
        <position position="703"/>
    </location>
    <ligand>
        <name>ATP</name>
        <dbReference type="ChEBI" id="CHEBI:30616"/>
    </ligand>
</feature>
<keyword evidence="4" id="KW-0597">Phosphoprotein</keyword>
<dbReference type="FunFam" id="3.80.10.10:FF:001070">
    <property type="entry name" value="Leucine-rich repeat transmembrane protein kinase"/>
    <property type="match status" value="1"/>
</dbReference>
<evidence type="ECO:0000256" key="15">
    <source>
        <dbReference type="ARBA" id="ARBA00023170"/>
    </source>
</evidence>
<dbReference type="Pfam" id="PF11721">
    <property type="entry name" value="Malectin"/>
    <property type="match status" value="1"/>
</dbReference>